<dbReference type="AlphaFoldDB" id="A0A8K0S3X2"/>
<evidence type="ECO:0000313" key="2">
    <source>
        <dbReference type="Proteomes" id="UP000813427"/>
    </source>
</evidence>
<dbReference type="EMBL" id="JAGPXF010000003">
    <property type="protein sequence ID" value="KAH7251216.1"/>
    <property type="molecule type" value="Genomic_DNA"/>
</dbReference>
<sequence>MRKGAIVMAASYREVLTRNCGLFSLSLFGATDAVSIKINSVIGAGIIPVTYTYYIGNDGLSLTYDVGGWLDGCKNTKYNWIKNMCINDNRGRAHVNYSDGNKACFKRTTQPSGRCGGDEGCWKEICQTCYWSVFTPTACNWRSAEDIEATDKIEEELS</sequence>
<gene>
    <name evidence="1" type="ORF">BKA59DRAFT_509324</name>
</gene>
<reference evidence="1" key="1">
    <citation type="journal article" date="2021" name="Nat. Commun.">
        <title>Genetic determinants of endophytism in the Arabidopsis root mycobiome.</title>
        <authorList>
            <person name="Mesny F."/>
            <person name="Miyauchi S."/>
            <person name="Thiergart T."/>
            <person name="Pickel B."/>
            <person name="Atanasova L."/>
            <person name="Karlsson M."/>
            <person name="Huettel B."/>
            <person name="Barry K.W."/>
            <person name="Haridas S."/>
            <person name="Chen C."/>
            <person name="Bauer D."/>
            <person name="Andreopoulos W."/>
            <person name="Pangilinan J."/>
            <person name="LaButti K."/>
            <person name="Riley R."/>
            <person name="Lipzen A."/>
            <person name="Clum A."/>
            <person name="Drula E."/>
            <person name="Henrissat B."/>
            <person name="Kohler A."/>
            <person name="Grigoriev I.V."/>
            <person name="Martin F.M."/>
            <person name="Hacquard S."/>
        </authorList>
    </citation>
    <scope>NUCLEOTIDE SEQUENCE</scope>
    <source>
        <strain evidence="1">MPI-SDFR-AT-0068</strain>
    </source>
</reference>
<evidence type="ECO:0000313" key="1">
    <source>
        <dbReference type="EMBL" id="KAH7251216.1"/>
    </source>
</evidence>
<comment type="caution">
    <text evidence="1">The sequence shown here is derived from an EMBL/GenBank/DDBJ whole genome shotgun (WGS) entry which is preliminary data.</text>
</comment>
<keyword evidence="2" id="KW-1185">Reference proteome</keyword>
<dbReference type="Proteomes" id="UP000813427">
    <property type="component" value="Unassembled WGS sequence"/>
</dbReference>
<proteinExistence type="predicted"/>
<accession>A0A8K0S3X2</accession>
<dbReference type="OrthoDB" id="5003643at2759"/>
<protein>
    <submittedName>
        <fullName evidence="1">Uncharacterized protein</fullName>
    </submittedName>
</protein>
<name>A0A8K0S3X2_9HYPO</name>
<organism evidence="1 2">
    <name type="scientific">Fusarium tricinctum</name>
    <dbReference type="NCBI Taxonomy" id="61284"/>
    <lineage>
        <taxon>Eukaryota</taxon>
        <taxon>Fungi</taxon>
        <taxon>Dikarya</taxon>
        <taxon>Ascomycota</taxon>
        <taxon>Pezizomycotina</taxon>
        <taxon>Sordariomycetes</taxon>
        <taxon>Hypocreomycetidae</taxon>
        <taxon>Hypocreales</taxon>
        <taxon>Nectriaceae</taxon>
        <taxon>Fusarium</taxon>
        <taxon>Fusarium tricinctum species complex</taxon>
    </lineage>
</organism>